<dbReference type="Proteomes" id="UP000619041">
    <property type="component" value="Unassembled WGS sequence"/>
</dbReference>
<evidence type="ECO:0000313" key="2">
    <source>
        <dbReference type="Proteomes" id="UP000619041"/>
    </source>
</evidence>
<organism evidence="1 2">
    <name type="scientific">Tsuneonella deserti</name>
    <dbReference type="NCBI Taxonomy" id="2035528"/>
    <lineage>
        <taxon>Bacteria</taxon>
        <taxon>Pseudomonadati</taxon>
        <taxon>Pseudomonadota</taxon>
        <taxon>Alphaproteobacteria</taxon>
        <taxon>Sphingomonadales</taxon>
        <taxon>Erythrobacteraceae</taxon>
        <taxon>Tsuneonella</taxon>
    </lineage>
</organism>
<sequence length="177" mass="19196">MNTPGFPPPEFSRMVRVRPAPPERLAIEANEAERSALARRFDIVSVDSLSAEFEFEPEGEAVLARGTMRADLVQLCAVSDENFPVRIQEPLILRFVREARAVDPEEEAELPADEPDEIEFGGDAFDLGEAVAQSLGLAIDPYAEGPNADAARREAGIAQEGEAEGPLAELLKGLKPN</sequence>
<dbReference type="InterPro" id="IPR003772">
    <property type="entry name" value="YceD"/>
</dbReference>
<accession>A0ABQ1S0Q1</accession>
<reference evidence="2" key="1">
    <citation type="journal article" date="2019" name="Int. J. Syst. Evol. Microbiol.">
        <title>The Global Catalogue of Microorganisms (GCM) 10K type strain sequencing project: providing services to taxonomists for standard genome sequencing and annotation.</title>
        <authorList>
            <consortium name="The Broad Institute Genomics Platform"/>
            <consortium name="The Broad Institute Genome Sequencing Center for Infectious Disease"/>
            <person name="Wu L."/>
            <person name="Ma J."/>
        </authorList>
    </citation>
    <scope>NUCLEOTIDE SEQUENCE [LARGE SCALE GENOMIC DNA]</scope>
    <source>
        <strain evidence="2">CGMCC 1.15959</strain>
    </source>
</reference>
<keyword evidence="2" id="KW-1185">Reference proteome</keyword>
<evidence type="ECO:0000313" key="1">
    <source>
        <dbReference type="EMBL" id="GGD87468.1"/>
    </source>
</evidence>
<dbReference type="EMBL" id="BMKL01000001">
    <property type="protein sequence ID" value="GGD87468.1"/>
    <property type="molecule type" value="Genomic_DNA"/>
</dbReference>
<proteinExistence type="predicted"/>
<name>A0ABQ1S0Q1_9SPHN</name>
<dbReference type="RefSeq" id="WP_188643583.1">
    <property type="nucleotide sequence ID" value="NZ_BMKL01000001.1"/>
</dbReference>
<comment type="caution">
    <text evidence="1">The sequence shown here is derived from an EMBL/GenBank/DDBJ whole genome shotgun (WGS) entry which is preliminary data.</text>
</comment>
<dbReference type="Pfam" id="PF02620">
    <property type="entry name" value="YceD"/>
    <property type="match status" value="1"/>
</dbReference>
<protein>
    <submittedName>
        <fullName evidence="1">Metal-binding protein</fullName>
    </submittedName>
</protein>
<gene>
    <name evidence="1" type="ORF">GCM10011515_03770</name>
</gene>